<comment type="caution">
    <text evidence="1">The sequence shown here is derived from an EMBL/GenBank/DDBJ whole genome shotgun (WGS) entry which is preliminary data.</text>
</comment>
<proteinExistence type="predicted"/>
<name>A0AC61RXX6_9FIRM</name>
<organism evidence="1 2">
    <name type="scientific">Petralouisia muris</name>
    <dbReference type="NCBI Taxonomy" id="3032872"/>
    <lineage>
        <taxon>Bacteria</taxon>
        <taxon>Bacillati</taxon>
        <taxon>Bacillota</taxon>
        <taxon>Clostridia</taxon>
        <taxon>Lachnospirales</taxon>
        <taxon>Lachnospiraceae</taxon>
        <taxon>Petralouisia</taxon>
    </lineage>
</organism>
<evidence type="ECO:0000313" key="2">
    <source>
        <dbReference type="Proteomes" id="UP000304953"/>
    </source>
</evidence>
<dbReference type="EMBL" id="SRYA01000015">
    <property type="protein sequence ID" value="TGY96586.1"/>
    <property type="molecule type" value="Genomic_DNA"/>
</dbReference>
<keyword evidence="2" id="KW-1185">Reference proteome</keyword>
<protein>
    <submittedName>
        <fullName evidence="1">Ferrous iron transport protein B</fullName>
    </submittedName>
</protein>
<dbReference type="Proteomes" id="UP000304953">
    <property type="component" value="Unassembled WGS sequence"/>
</dbReference>
<gene>
    <name evidence="1" type="primary">feoB</name>
    <name evidence="1" type="ORF">E5329_09425</name>
</gene>
<evidence type="ECO:0000313" key="1">
    <source>
        <dbReference type="EMBL" id="TGY96586.1"/>
    </source>
</evidence>
<reference evidence="1" key="1">
    <citation type="submission" date="2019-04" db="EMBL/GenBank/DDBJ databases">
        <title>Microbes associate with the intestines of laboratory mice.</title>
        <authorList>
            <person name="Navarre W."/>
            <person name="Wong E."/>
            <person name="Huang K."/>
            <person name="Tropini C."/>
            <person name="Ng K."/>
            <person name="Yu B."/>
        </authorList>
    </citation>
    <scope>NUCLEOTIDE SEQUENCE</scope>
    <source>
        <strain evidence="1">NM01_1-7b</strain>
    </source>
</reference>
<accession>A0AC61RXX6</accession>
<sequence>MDIIRVGFVGNPNCGKTTLFNAYTGANLKVANWPGVTVEKVEGETSYKGQKLKLIDLPGIYSLTSYSIEEKVSRRCIMENEVDVIINVADASALERNLYLTLQLLELGKPVILALNMMDIVEERGMEIDLHRLPELLGDIPVVPVSARKRSGLDVLLHAVVHHYEEKHRPEIITYQKEIEEKIRLLEQELEQQYHISENSRWYALKLLEQDQEITELYPLDLPKALDRSYEKDIINQKYDYIEEALEDTLFYKSEKAAFTDRVDEILTHPIWGMPIFFGIMAVVFFLTFFVGDGLKGGFEVVLETISSGVLHMLERMHVAEWMISLVVDGILAGVGGILTFLPNIFILFLALAVLEDSGYMARVAYVMDGLMGHLGLSGKAFLPMVLGFGCTVPAIMAARTLEKESDRRRTILITPFMSCSARLPIYVLFADMFFEKYAMFAALSMYFIGMAVAIIAALLIHRVETHRSHHTLLIELPEYKTPNARTIAIYVWEKVKGYLTKAGTTIFIASIIIWFLLNFGVHGMVTEVSESFGAVLGQWMEPILAPAGLGMWQIGVALISGISAKEVVVSSFCVLFGVSNVNSAAGMTALTGQLAEVGFGPLNAYCMMLFCLLYVPCAATIGTIKKETGSMKFTLKMLAFQMVLAWLVSVLVYQAGSMFL</sequence>